<protein>
    <submittedName>
        <fullName evidence="1">Uncharacterized protein</fullName>
    </submittedName>
</protein>
<sequence>MQAKSGWYRCKYCYARIQAARLRPVASSAVPPRSMASPAQFERYRFERYSGGTSPGTSPVEPANALQLAPAQRPFPLHQKHAVLIAPGGASSHNRPSAATM</sequence>
<gene>
    <name evidence="1" type="ORF">M440DRAFT_1444537</name>
</gene>
<dbReference type="OrthoDB" id="10584629at2759"/>
<organism evidence="1 2">
    <name type="scientific">Trichoderma longibrachiatum ATCC 18648</name>
    <dbReference type="NCBI Taxonomy" id="983965"/>
    <lineage>
        <taxon>Eukaryota</taxon>
        <taxon>Fungi</taxon>
        <taxon>Dikarya</taxon>
        <taxon>Ascomycota</taxon>
        <taxon>Pezizomycotina</taxon>
        <taxon>Sordariomycetes</taxon>
        <taxon>Hypocreomycetidae</taxon>
        <taxon>Hypocreales</taxon>
        <taxon>Hypocreaceae</taxon>
        <taxon>Trichoderma</taxon>
    </lineage>
</organism>
<accession>A0A2T4CJR3</accession>
<dbReference type="Proteomes" id="UP000240760">
    <property type="component" value="Unassembled WGS sequence"/>
</dbReference>
<evidence type="ECO:0000313" key="2">
    <source>
        <dbReference type="Proteomes" id="UP000240760"/>
    </source>
</evidence>
<evidence type="ECO:0000313" key="1">
    <source>
        <dbReference type="EMBL" id="PTB81805.1"/>
    </source>
</evidence>
<dbReference type="EMBL" id="KZ679126">
    <property type="protein sequence ID" value="PTB81805.1"/>
    <property type="molecule type" value="Genomic_DNA"/>
</dbReference>
<keyword evidence="2" id="KW-1185">Reference proteome</keyword>
<dbReference type="AlphaFoldDB" id="A0A2T4CJR3"/>
<name>A0A2T4CJR3_TRILO</name>
<reference evidence="1 2" key="1">
    <citation type="submission" date="2016-07" db="EMBL/GenBank/DDBJ databases">
        <title>Multiple horizontal gene transfer events from other fungi enriched the ability of initially mycotrophic Trichoderma (Ascomycota) to feed on dead plant biomass.</title>
        <authorList>
            <consortium name="DOE Joint Genome Institute"/>
            <person name="Aerts A."/>
            <person name="Atanasova L."/>
            <person name="Chenthamara K."/>
            <person name="Zhang J."/>
            <person name="Grujic M."/>
            <person name="Henrissat B."/>
            <person name="Kuo A."/>
            <person name="Salamov A."/>
            <person name="Lipzen A."/>
            <person name="Labutti K."/>
            <person name="Barry K."/>
            <person name="Miao Y."/>
            <person name="Rahimi M.J."/>
            <person name="Shen Q."/>
            <person name="Grigoriev I.V."/>
            <person name="Kubicek C.P."/>
            <person name="Druzhinina I.S."/>
        </authorList>
    </citation>
    <scope>NUCLEOTIDE SEQUENCE [LARGE SCALE GENOMIC DNA]</scope>
    <source>
        <strain evidence="1 2">ATCC 18648</strain>
    </source>
</reference>
<proteinExistence type="predicted"/>